<feature type="transmembrane region" description="Helical" evidence="1">
    <location>
        <begin position="47"/>
        <end position="67"/>
    </location>
</feature>
<dbReference type="HOGENOM" id="CLU_164842_0_0_3"/>
<dbReference type="eggNOG" id="ENOG502ZEBH">
    <property type="taxonomic scope" value="Bacteria"/>
</dbReference>
<evidence type="ECO:0000313" key="2">
    <source>
        <dbReference type="EMBL" id="ACK70877.1"/>
    </source>
</evidence>
<protein>
    <recommendedName>
        <fullName evidence="4">Conjugal transfer protein</fullName>
    </recommendedName>
</protein>
<reference evidence="3" key="1">
    <citation type="journal article" date="2011" name="MBio">
        <title>Novel metabolic attributes of the genus Cyanothece, comprising a group of unicellular nitrogen-fixing Cyanobacteria.</title>
        <authorList>
            <person name="Bandyopadhyay A."/>
            <person name="Elvitigala T."/>
            <person name="Welsh E."/>
            <person name="Stockel J."/>
            <person name="Liberton M."/>
            <person name="Min H."/>
            <person name="Sherman L.A."/>
            <person name="Pakrasi H.B."/>
        </authorList>
    </citation>
    <scope>NUCLEOTIDE SEQUENCE [LARGE SCALE GENOMIC DNA]</scope>
    <source>
        <strain evidence="3">PCC 7424</strain>
    </source>
</reference>
<proteinExistence type="predicted"/>
<organism evidence="2 3">
    <name type="scientific">Gloeothece citriformis (strain PCC 7424)</name>
    <name type="common">Cyanothece sp. (strain PCC 7424)</name>
    <dbReference type="NCBI Taxonomy" id="65393"/>
    <lineage>
        <taxon>Bacteria</taxon>
        <taxon>Bacillati</taxon>
        <taxon>Cyanobacteriota</taxon>
        <taxon>Cyanophyceae</taxon>
        <taxon>Oscillatoriophycideae</taxon>
        <taxon>Chroococcales</taxon>
        <taxon>Aphanothecaceae</taxon>
        <taxon>Gloeothece</taxon>
        <taxon>Gloeothece citriformis</taxon>
    </lineage>
</organism>
<keyword evidence="1" id="KW-0472">Membrane</keyword>
<dbReference type="EMBL" id="CP001291">
    <property type="protein sequence ID" value="ACK70877.1"/>
    <property type="molecule type" value="Genomic_DNA"/>
</dbReference>
<evidence type="ECO:0008006" key="4">
    <source>
        <dbReference type="Google" id="ProtNLM"/>
    </source>
</evidence>
<accession>B7KJ41</accession>
<dbReference type="KEGG" id="cyc:PCC7424_2459"/>
<keyword evidence="1" id="KW-0812">Transmembrane</keyword>
<gene>
    <name evidence="2" type="ordered locus">PCC7424_2459</name>
</gene>
<keyword evidence="3" id="KW-1185">Reference proteome</keyword>
<dbReference type="Proteomes" id="UP000002384">
    <property type="component" value="Chromosome"/>
</dbReference>
<dbReference type="RefSeq" id="WP_015954481.1">
    <property type="nucleotide sequence ID" value="NC_011729.1"/>
</dbReference>
<evidence type="ECO:0000256" key="1">
    <source>
        <dbReference type="SAM" id="Phobius"/>
    </source>
</evidence>
<evidence type="ECO:0000313" key="3">
    <source>
        <dbReference type="Proteomes" id="UP000002384"/>
    </source>
</evidence>
<dbReference type="AlphaFoldDB" id="B7KJ41"/>
<feature type="transmembrane region" description="Helical" evidence="1">
    <location>
        <begin position="20"/>
        <end position="41"/>
    </location>
</feature>
<keyword evidence="1" id="KW-1133">Transmembrane helix</keyword>
<dbReference type="OrthoDB" id="532115at2"/>
<sequence>MPEPNSFRRINQALGKQPKIGPFPAGQVFPLAFILFISWSIKEVFHLSWINTALFGTWLMGTSWILTGTRAWQFFSKFVSTPYFVRVAVRYESLLKGQEQSVKSGRIER</sequence>
<name>B7KJ41_GLOC7</name>
<dbReference type="STRING" id="65393.PCC7424_2459"/>